<keyword evidence="1" id="KW-1133">Transmembrane helix</keyword>
<accession>A0ABN6VGV0</accession>
<proteinExistence type="predicted"/>
<evidence type="ECO:0000259" key="2">
    <source>
        <dbReference type="Pfam" id="PF02517"/>
    </source>
</evidence>
<feature type="transmembrane region" description="Helical" evidence="1">
    <location>
        <begin position="193"/>
        <end position="212"/>
    </location>
</feature>
<protein>
    <recommendedName>
        <fullName evidence="2">CAAX prenyl protease 2/Lysostaphin resistance protein A-like domain-containing protein</fullName>
    </recommendedName>
</protein>
<evidence type="ECO:0000313" key="3">
    <source>
        <dbReference type="EMBL" id="BDV34587.1"/>
    </source>
</evidence>
<feature type="transmembrane region" description="Helical" evidence="1">
    <location>
        <begin position="84"/>
        <end position="106"/>
    </location>
</feature>
<gene>
    <name evidence="3" type="ORF">SS37A_21160</name>
</gene>
<dbReference type="Proteomes" id="UP001317629">
    <property type="component" value="Chromosome"/>
</dbReference>
<feature type="domain" description="CAAX prenyl protease 2/Lysostaphin resistance protein A-like" evidence="2">
    <location>
        <begin position="117"/>
        <end position="203"/>
    </location>
</feature>
<dbReference type="EMBL" id="AP027142">
    <property type="protein sequence ID" value="BDV34587.1"/>
    <property type="molecule type" value="Genomic_DNA"/>
</dbReference>
<dbReference type="Pfam" id="PF02517">
    <property type="entry name" value="Rce1-like"/>
    <property type="match status" value="1"/>
</dbReference>
<sequence length="213" mass="23501">MERPKAPVYYTAMTALRRIHDSWPLLGFALLLLAPSLAIRCGLLPFDMRFEALLAISLLCIGLCFLAGYSIAELGLHAPWVARHWLGCGVATLGIGAALYFESLYFPTDRQQPDWMRFAPFYVLISSPCQELVCRAIPKLIADRLQISGANYVLFSAATFSLMHLAYGDALLLANTFFVGLVWATAYRLTRNIWPVAASHAAVGSLAFWLGIA</sequence>
<keyword evidence="1" id="KW-0812">Transmembrane</keyword>
<keyword evidence="4" id="KW-1185">Reference proteome</keyword>
<dbReference type="InterPro" id="IPR003675">
    <property type="entry name" value="Rce1/LyrA-like_dom"/>
</dbReference>
<feature type="transmembrane region" description="Helical" evidence="1">
    <location>
        <begin position="165"/>
        <end position="186"/>
    </location>
</feature>
<organism evidence="3 4">
    <name type="scientific">Methylocystis iwaonis</name>
    <dbReference type="NCBI Taxonomy" id="2885079"/>
    <lineage>
        <taxon>Bacteria</taxon>
        <taxon>Pseudomonadati</taxon>
        <taxon>Pseudomonadota</taxon>
        <taxon>Alphaproteobacteria</taxon>
        <taxon>Hyphomicrobiales</taxon>
        <taxon>Methylocystaceae</taxon>
        <taxon>Methylocystis</taxon>
    </lineage>
</organism>
<feature type="transmembrane region" description="Helical" evidence="1">
    <location>
        <begin position="54"/>
        <end position="72"/>
    </location>
</feature>
<name>A0ABN6VGV0_9HYPH</name>
<evidence type="ECO:0000256" key="1">
    <source>
        <dbReference type="SAM" id="Phobius"/>
    </source>
</evidence>
<reference evidence="3 4" key="1">
    <citation type="journal article" date="2023" name="Int. J. Syst. Evol. Microbiol.">
        <title>Methylocystis iwaonis sp. nov., a type II methane-oxidizing bacterium from surface soil of a rice paddy field in Japan, and emended description of the genus Methylocystis (ex Whittenbury et al. 1970) Bowman et al. 1993.</title>
        <authorList>
            <person name="Kaise H."/>
            <person name="Sawadogo J.B."/>
            <person name="Alam M.S."/>
            <person name="Ueno C."/>
            <person name="Dianou D."/>
            <person name="Shinjo R."/>
            <person name="Asakawa S."/>
        </authorList>
    </citation>
    <scope>NUCLEOTIDE SEQUENCE [LARGE SCALE GENOMIC DNA]</scope>
    <source>
        <strain evidence="3 4">SS37A-Re</strain>
    </source>
</reference>
<evidence type="ECO:0000313" key="4">
    <source>
        <dbReference type="Proteomes" id="UP001317629"/>
    </source>
</evidence>
<keyword evidence="1" id="KW-0472">Membrane</keyword>